<dbReference type="InterPro" id="IPR027417">
    <property type="entry name" value="P-loop_NTPase"/>
</dbReference>
<dbReference type="Pfam" id="PF00069">
    <property type="entry name" value="Pkinase"/>
    <property type="match status" value="1"/>
</dbReference>
<keyword evidence="5" id="KW-1185">Reference proteome</keyword>
<evidence type="ECO:0000256" key="2">
    <source>
        <dbReference type="ARBA" id="ARBA00022840"/>
    </source>
</evidence>
<dbReference type="PANTHER" id="PTHR16305:SF28">
    <property type="entry name" value="GUANYLATE CYCLASE DOMAIN-CONTAINING PROTEIN"/>
    <property type="match status" value="1"/>
</dbReference>
<comment type="caution">
    <text evidence="4">The sequence shown here is derived from an EMBL/GenBank/DDBJ whole genome shotgun (WGS) entry which is preliminary data.</text>
</comment>
<evidence type="ECO:0000256" key="1">
    <source>
        <dbReference type="ARBA" id="ARBA00022741"/>
    </source>
</evidence>
<dbReference type="InterPro" id="IPR011990">
    <property type="entry name" value="TPR-like_helical_dom_sf"/>
</dbReference>
<dbReference type="EMBL" id="JAGTJJ010000059">
    <property type="protein sequence ID" value="MDC3987820.1"/>
    <property type="molecule type" value="Genomic_DNA"/>
</dbReference>
<sequence>MQAGDVIDDRFVIERVAGSGGMGSVFRAHDRRSGGPVAVKVLHDREPRDIARFDMEAHVLAGLDHPGIVRYVTHGVTSAGEPFLVMEWLAGEDLGARLARGRLTIEESVAVISAAASALATAHARGVVHRDIKPSNVFLVDGALDRVKLLDFGLARLPLSPRFTRTGVVLGTPSYMAPEQARGAPSLDARVDVFALGAVLFECLTGQPAFQGEHVMAVLAKVLLEDPPPVRKLRPEVSVRLEALVACMLAKDPADRLVDAGEVAEGLACLEARDAGSWLSEVPPAEALTRSEQRLLSIVAVGAPAEDIDAEHTSARREALESAAEPFGARVEWLADGSMLAVFMNAASASDAAARAARCALGLRPRAPDAPIAIATGLGELDERLPVGQVLDRSAALLRAAGRWVLVDEVTEGLLDARLVAVRGPGGIELHREEEISRAARTLLGKPSPFVGRGRELRILLDLLDEAIGESIARAVLVTGPPGIGKSRLRQEFVREVGQRHPAVEVWVGRGDAMSKGAAFSLVGSALRHAFVVGGHEPIEERRRKLTERVARYVAEAEVRHVAGFLGEMTGTPFPDEGSAKLRAARLDARLMADQIQNAFRQFMAAACGAHPVLLVLEDLHWGDLPSVKLVDAALRDLAFGPLVVAAFSRPEVHDIFPKVWAERGLSEIRLGELTSRAAEELARSALGNTTEPRTIAQIVKRAAGHPFFLEELIRAVAEGRGEQLPETVLAMVEARLAALPAGARRVLRAASVFGDVFWCGGVEHLLGGGDEALGAHDWLDTLAAREVVQRSETSRFPGETQYSFRHSLLREGAHAMLTEPDRALGHRLAAEWLVQRGEGDPLRLAEHFERGKSLERAAEWYLAAARQMLQGMDLRAAIACAERGLGCGASGELRASLLFVRSEAYGWRGDWVSFALGMEESLRLVTPRTPLWSTAMAWKLASAPALAGGGVHREDVLSLVDLEPDPESARPIMHALGLAWETLIQQGRRDLAELCAARMEQLGSTLAAHDPVVRGRLYEARSVTLYFEGDVWGTLGAARAALASYEEAGERQHLLWARLFVAVGYLCLGAYARADQEARNVLQRGEETTTYGVWAKWIWACALVGLGNLEEARTELLGLFDFEYARSHPYLLGVARATLASLLLGSGDLDAAEREARAAAEVFSGTTPWRAAAEARLAAILLRQQRADEALRLTEDVAARRDAGGGGSGPYEMSLRLTHAEALDATGHHARARTVLLEARDLLLSRAAKIEDAELCRSYLENIPENARILAMAAAWERDAA</sequence>
<keyword evidence="4" id="KW-0808">Transferase</keyword>
<dbReference type="InterPro" id="IPR008271">
    <property type="entry name" value="Ser/Thr_kinase_AS"/>
</dbReference>
<feature type="domain" description="Protein kinase" evidence="3">
    <location>
        <begin position="11"/>
        <end position="279"/>
    </location>
</feature>
<keyword evidence="2" id="KW-0067">ATP-binding</keyword>
<gene>
    <name evidence="4" type="ORF">KEG57_45570</name>
</gene>
<dbReference type="InterPro" id="IPR011009">
    <property type="entry name" value="Kinase-like_dom_sf"/>
</dbReference>
<name>A0A9X3XE91_9BACT</name>
<dbReference type="Gene3D" id="1.10.510.10">
    <property type="entry name" value="Transferase(Phosphotransferase) domain 1"/>
    <property type="match status" value="1"/>
</dbReference>
<evidence type="ECO:0000259" key="3">
    <source>
        <dbReference type="PROSITE" id="PS50011"/>
    </source>
</evidence>
<dbReference type="SUPFAM" id="SSF52540">
    <property type="entry name" value="P-loop containing nucleoside triphosphate hydrolases"/>
    <property type="match status" value="1"/>
</dbReference>
<dbReference type="GO" id="GO:0004016">
    <property type="term" value="F:adenylate cyclase activity"/>
    <property type="evidence" value="ECO:0007669"/>
    <property type="project" value="TreeGrafter"/>
</dbReference>
<dbReference type="SMART" id="SM00220">
    <property type="entry name" value="S_TKc"/>
    <property type="match status" value="1"/>
</dbReference>
<dbReference type="RefSeq" id="WP_272427886.1">
    <property type="nucleotide sequence ID" value="NZ_JAGTJJ010000059.1"/>
</dbReference>
<dbReference type="InterPro" id="IPR041664">
    <property type="entry name" value="AAA_16"/>
</dbReference>
<dbReference type="GO" id="GO:0004672">
    <property type="term" value="F:protein kinase activity"/>
    <property type="evidence" value="ECO:0007669"/>
    <property type="project" value="InterPro"/>
</dbReference>
<dbReference type="Proteomes" id="UP001151081">
    <property type="component" value="Unassembled WGS sequence"/>
</dbReference>
<evidence type="ECO:0000313" key="4">
    <source>
        <dbReference type="EMBL" id="MDC3987820.1"/>
    </source>
</evidence>
<dbReference type="GO" id="GO:0005524">
    <property type="term" value="F:ATP binding"/>
    <property type="evidence" value="ECO:0007669"/>
    <property type="project" value="UniProtKB-KW"/>
</dbReference>
<accession>A0A9X3XE91</accession>
<proteinExistence type="predicted"/>
<dbReference type="PROSITE" id="PS50011">
    <property type="entry name" value="PROTEIN_KINASE_DOM"/>
    <property type="match status" value="1"/>
</dbReference>
<keyword evidence="1" id="KW-0547">Nucleotide-binding</keyword>
<dbReference type="PANTHER" id="PTHR16305">
    <property type="entry name" value="TESTICULAR SOLUBLE ADENYLYL CYCLASE"/>
    <property type="match status" value="1"/>
</dbReference>
<dbReference type="PROSITE" id="PS00108">
    <property type="entry name" value="PROTEIN_KINASE_ST"/>
    <property type="match status" value="1"/>
</dbReference>
<reference evidence="4 5" key="1">
    <citation type="submission" date="2021-04" db="EMBL/GenBank/DDBJ databases">
        <title>Genome analysis of Polyangium sp.</title>
        <authorList>
            <person name="Li Y."/>
            <person name="Wang J."/>
        </authorList>
    </citation>
    <scope>NUCLEOTIDE SEQUENCE [LARGE SCALE GENOMIC DNA]</scope>
    <source>
        <strain evidence="4 5">SDU14</strain>
    </source>
</reference>
<dbReference type="Gene3D" id="3.30.200.20">
    <property type="entry name" value="Phosphorylase Kinase, domain 1"/>
    <property type="match status" value="1"/>
</dbReference>
<keyword evidence="4" id="KW-0418">Kinase</keyword>
<evidence type="ECO:0000313" key="5">
    <source>
        <dbReference type="Proteomes" id="UP001151081"/>
    </source>
</evidence>
<dbReference type="CDD" id="cd14014">
    <property type="entry name" value="STKc_PknB_like"/>
    <property type="match status" value="1"/>
</dbReference>
<dbReference type="InterPro" id="IPR000719">
    <property type="entry name" value="Prot_kinase_dom"/>
</dbReference>
<dbReference type="SUPFAM" id="SSF56112">
    <property type="entry name" value="Protein kinase-like (PK-like)"/>
    <property type="match status" value="1"/>
</dbReference>
<dbReference type="Pfam" id="PF13191">
    <property type="entry name" value="AAA_16"/>
    <property type="match status" value="1"/>
</dbReference>
<protein>
    <submittedName>
        <fullName evidence="4">Protein kinase</fullName>
    </submittedName>
</protein>
<dbReference type="GO" id="GO:0005737">
    <property type="term" value="C:cytoplasm"/>
    <property type="evidence" value="ECO:0007669"/>
    <property type="project" value="TreeGrafter"/>
</dbReference>
<dbReference type="Gene3D" id="1.25.40.10">
    <property type="entry name" value="Tetratricopeptide repeat domain"/>
    <property type="match status" value="1"/>
</dbReference>
<dbReference type="Gene3D" id="3.40.50.300">
    <property type="entry name" value="P-loop containing nucleotide triphosphate hydrolases"/>
    <property type="match status" value="1"/>
</dbReference>
<dbReference type="SUPFAM" id="SSF48452">
    <property type="entry name" value="TPR-like"/>
    <property type="match status" value="1"/>
</dbReference>
<organism evidence="4 5">
    <name type="scientific">Polyangium jinanense</name>
    <dbReference type="NCBI Taxonomy" id="2829994"/>
    <lineage>
        <taxon>Bacteria</taxon>
        <taxon>Pseudomonadati</taxon>
        <taxon>Myxococcota</taxon>
        <taxon>Polyangia</taxon>
        <taxon>Polyangiales</taxon>
        <taxon>Polyangiaceae</taxon>
        <taxon>Polyangium</taxon>
    </lineage>
</organism>